<dbReference type="Pfam" id="PF00300">
    <property type="entry name" value="His_Phos_1"/>
    <property type="match status" value="1"/>
</dbReference>
<sequence>MPGTDSPASLQGTGGGAEPIPGQDTPEETAALLLGRSSASLDLTGEPRVVAAGALCWRVRAEGLQVLLIHRPRYDDWSWPKGKLDAGETLPECAVREVKEEVGLEIRLGIPLPETRYPVASGIKAVHYWAAQVDTEKPRPDRKEVDGFRWSAPEEASALLTNPTDRAPLEALVAAFEAGDLATWPLIIVRHAKAKPRSSWARAEGDRPLAATGQRQAKATARLLVAWQPGRVVSSPWLRCVQTMGPYVNARKPKFKTVDALTEHNAKRKPGKARGAVDSLFEKMRPVALCTHRPVLPLVFEVLASTMTDALADKLPDKDPYLAPGEMVVCQVSRRNPRRTVSVERYRPFDD</sequence>
<dbReference type="InterPro" id="IPR015797">
    <property type="entry name" value="NUDIX_hydrolase-like_dom_sf"/>
</dbReference>
<dbReference type="InterPro" id="IPR020084">
    <property type="entry name" value="NUDIX_hydrolase_CS"/>
</dbReference>
<dbReference type="CDD" id="cd03673">
    <property type="entry name" value="NUDIX_Ap6A_hydrolase"/>
    <property type="match status" value="1"/>
</dbReference>
<dbReference type="InterPro" id="IPR020476">
    <property type="entry name" value="Nudix_hydrolase"/>
</dbReference>
<dbReference type="RefSeq" id="WP_227894236.1">
    <property type="nucleotide sequence ID" value="NZ_CP099466.1"/>
</dbReference>
<dbReference type="PROSITE" id="PS00893">
    <property type="entry name" value="NUDIX_BOX"/>
    <property type="match status" value="1"/>
</dbReference>
<dbReference type="SUPFAM" id="SSF53254">
    <property type="entry name" value="Phosphoglycerate mutase-like"/>
    <property type="match status" value="1"/>
</dbReference>
<reference evidence="6" key="1">
    <citation type="submission" date="2021-10" db="EMBL/GenBank/DDBJ databases">
        <title>Novel species in genus Arthrobacter.</title>
        <authorList>
            <person name="Liu Y."/>
        </authorList>
    </citation>
    <scope>NUCLEOTIDE SEQUENCE</scope>
    <source>
        <strain evidence="6">Zg-Y453</strain>
    </source>
</reference>
<evidence type="ECO:0000256" key="4">
    <source>
        <dbReference type="SAM" id="MobiDB-lite"/>
    </source>
</evidence>
<evidence type="ECO:0000313" key="6">
    <source>
        <dbReference type="EMBL" id="MCC3296511.1"/>
    </source>
</evidence>
<accession>A0A9X1MB54</accession>
<keyword evidence="7" id="KW-1185">Reference proteome</keyword>
<dbReference type="EMBL" id="JAJFZV010000001">
    <property type="protein sequence ID" value="MCC3296511.1"/>
    <property type="molecule type" value="Genomic_DNA"/>
</dbReference>
<dbReference type="AlphaFoldDB" id="A0A9X1MB54"/>
<dbReference type="InterPro" id="IPR013078">
    <property type="entry name" value="His_Pase_superF_clade-1"/>
</dbReference>
<dbReference type="PROSITE" id="PS51462">
    <property type="entry name" value="NUDIX"/>
    <property type="match status" value="1"/>
</dbReference>
<evidence type="ECO:0000256" key="3">
    <source>
        <dbReference type="RuleBase" id="RU003476"/>
    </source>
</evidence>
<comment type="similarity">
    <text evidence="1 3">Belongs to the Nudix hydrolase family.</text>
</comment>
<dbReference type="PRINTS" id="PR00502">
    <property type="entry name" value="NUDIXFAMILY"/>
</dbReference>
<dbReference type="Proteomes" id="UP001139158">
    <property type="component" value="Unassembled WGS sequence"/>
</dbReference>
<feature type="domain" description="Nudix hydrolase" evidence="5">
    <location>
        <begin position="47"/>
        <end position="174"/>
    </location>
</feature>
<dbReference type="Gene3D" id="3.40.50.1240">
    <property type="entry name" value="Phosphoglycerate mutase-like"/>
    <property type="match status" value="1"/>
</dbReference>
<dbReference type="SUPFAM" id="SSF55811">
    <property type="entry name" value="Nudix"/>
    <property type="match status" value="1"/>
</dbReference>
<dbReference type="InterPro" id="IPR051325">
    <property type="entry name" value="Nudix_hydrolase_domain"/>
</dbReference>
<dbReference type="GO" id="GO:0004081">
    <property type="term" value="F:bis(5'-nucleosyl)-tetraphosphatase (asymmetrical) activity"/>
    <property type="evidence" value="ECO:0007669"/>
    <property type="project" value="TreeGrafter"/>
</dbReference>
<evidence type="ECO:0000256" key="1">
    <source>
        <dbReference type="ARBA" id="ARBA00005582"/>
    </source>
</evidence>
<evidence type="ECO:0000256" key="2">
    <source>
        <dbReference type="ARBA" id="ARBA00022801"/>
    </source>
</evidence>
<organism evidence="6 7">
    <name type="scientific">Arthrobacter caoxuetaonis</name>
    <dbReference type="NCBI Taxonomy" id="2886935"/>
    <lineage>
        <taxon>Bacteria</taxon>
        <taxon>Bacillati</taxon>
        <taxon>Actinomycetota</taxon>
        <taxon>Actinomycetes</taxon>
        <taxon>Micrococcales</taxon>
        <taxon>Micrococcaceae</taxon>
        <taxon>Arthrobacter</taxon>
    </lineage>
</organism>
<proteinExistence type="inferred from homology"/>
<dbReference type="SMART" id="SM00855">
    <property type="entry name" value="PGAM"/>
    <property type="match status" value="1"/>
</dbReference>
<comment type="caution">
    <text evidence="6">The sequence shown here is derived from an EMBL/GenBank/DDBJ whole genome shotgun (WGS) entry which is preliminary data.</text>
</comment>
<dbReference type="GO" id="GO:0006754">
    <property type="term" value="P:ATP biosynthetic process"/>
    <property type="evidence" value="ECO:0007669"/>
    <property type="project" value="TreeGrafter"/>
</dbReference>
<dbReference type="Pfam" id="PF00293">
    <property type="entry name" value="NUDIX"/>
    <property type="match status" value="1"/>
</dbReference>
<dbReference type="GO" id="GO:0006167">
    <property type="term" value="P:AMP biosynthetic process"/>
    <property type="evidence" value="ECO:0007669"/>
    <property type="project" value="TreeGrafter"/>
</dbReference>
<dbReference type="Gene3D" id="3.90.79.10">
    <property type="entry name" value="Nucleoside Triphosphate Pyrophosphohydrolase"/>
    <property type="match status" value="1"/>
</dbReference>
<dbReference type="PANTHER" id="PTHR21340">
    <property type="entry name" value="DIADENOSINE 5,5-P1,P4-TETRAPHOSPHATE PYROPHOSPHOHYDROLASE MUTT"/>
    <property type="match status" value="1"/>
</dbReference>
<feature type="compositionally biased region" description="Polar residues" evidence="4">
    <location>
        <begin position="1"/>
        <end position="11"/>
    </location>
</feature>
<dbReference type="CDD" id="cd07067">
    <property type="entry name" value="HP_PGM_like"/>
    <property type="match status" value="1"/>
</dbReference>
<dbReference type="InterPro" id="IPR029033">
    <property type="entry name" value="His_PPase_superfam"/>
</dbReference>
<evidence type="ECO:0000313" key="7">
    <source>
        <dbReference type="Proteomes" id="UP001139158"/>
    </source>
</evidence>
<dbReference type="InterPro" id="IPR000086">
    <property type="entry name" value="NUDIX_hydrolase_dom"/>
</dbReference>
<dbReference type="PANTHER" id="PTHR21340:SF0">
    <property type="entry name" value="BIS(5'-NUCLEOSYL)-TETRAPHOSPHATASE [ASYMMETRICAL]"/>
    <property type="match status" value="1"/>
</dbReference>
<name>A0A9X1MB54_9MICC</name>
<evidence type="ECO:0000259" key="5">
    <source>
        <dbReference type="PROSITE" id="PS51462"/>
    </source>
</evidence>
<protein>
    <submittedName>
        <fullName evidence="6">NUDIX hydrolase</fullName>
    </submittedName>
</protein>
<keyword evidence="2 3" id="KW-0378">Hydrolase</keyword>
<gene>
    <name evidence="6" type="ORF">LJ757_01665</name>
</gene>
<feature type="region of interest" description="Disordered" evidence="4">
    <location>
        <begin position="1"/>
        <end position="25"/>
    </location>
</feature>